<reference evidence="2" key="1">
    <citation type="submission" date="2016-10" db="EMBL/GenBank/DDBJ databases">
        <authorList>
            <person name="Varghese N."/>
            <person name="Submissions S."/>
        </authorList>
    </citation>
    <scope>NUCLEOTIDE SEQUENCE [LARGE SCALE GENOMIC DNA]</scope>
    <source>
        <strain evidence="2">CGMCC 4.3525</strain>
    </source>
</reference>
<dbReference type="STRING" id="402600.SAMN05216188_11851"/>
<evidence type="ECO:0000313" key="2">
    <source>
        <dbReference type="Proteomes" id="UP000199352"/>
    </source>
</evidence>
<gene>
    <name evidence="1" type="ORF">SAMN05216188_11851</name>
</gene>
<dbReference type="Proteomes" id="UP000199352">
    <property type="component" value="Unassembled WGS sequence"/>
</dbReference>
<dbReference type="OrthoDB" id="3701219at2"/>
<keyword evidence="2" id="KW-1185">Reference proteome</keyword>
<protein>
    <submittedName>
        <fullName evidence="1">Uncharacterized protein</fullName>
    </submittedName>
</protein>
<evidence type="ECO:0000313" key="1">
    <source>
        <dbReference type="EMBL" id="SER95203.1"/>
    </source>
</evidence>
<accession>A0A1H9TF13</accession>
<sequence length="262" mass="26647">MPLPGNVDLIEVTGTFLSYTGAAATGTVTFRPSGDPWLKNTSADVILVPGNIPCTLEDGELVGPLGAVGTGGKGVLLPATNDPDLAPNGFVYDVTIALSGQEVQAYSVALPTGTTPVDLADLAPVTPVEGSGTPIVTSVDGVSPSSTGAVVLNAKRQKAPVTLADAATINTDASLADLFRVTLGGNRTLANPSNPVDGQMLRWEIVQDGTGGRTLTPGSKFVLGTDMPSLVLTSTAGKKDILGAVYNQAADKWYVVALAKGF</sequence>
<proteinExistence type="predicted"/>
<dbReference type="RefSeq" id="WP_089957344.1">
    <property type="nucleotide sequence ID" value="NZ_FOFR01000018.1"/>
</dbReference>
<name>A0A1H9TF13_9PSEU</name>
<dbReference type="AlphaFoldDB" id="A0A1H9TF13"/>
<dbReference type="EMBL" id="FOFR01000018">
    <property type="protein sequence ID" value="SER95203.1"/>
    <property type="molecule type" value="Genomic_DNA"/>
</dbReference>
<organism evidence="1 2">
    <name type="scientific">Lentzea xinjiangensis</name>
    <dbReference type="NCBI Taxonomy" id="402600"/>
    <lineage>
        <taxon>Bacteria</taxon>
        <taxon>Bacillati</taxon>
        <taxon>Actinomycetota</taxon>
        <taxon>Actinomycetes</taxon>
        <taxon>Pseudonocardiales</taxon>
        <taxon>Pseudonocardiaceae</taxon>
        <taxon>Lentzea</taxon>
    </lineage>
</organism>